<dbReference type="PANTHER" id="PTHR34614:SF2">
    <property type="entry name" value="TRANSPOSASE IS4-LIKE DOMAIN-CONTAINING PROTEIN"/>
    <property type="match status" value="1"/>
</dbReference>
<dbReference type="InterPro" id="IPR047654">
    <property type="entry name" value="IS1634_transpos"/>
</dbReference>
<gene>
    <name evidence="1" type="ORF">MiAbW_03048</name>
</gene>
<sequence>MLCSAKGCPIAVEVFEGNTSDGATLSGQIEKVRKGWGIENVVWVSDRGILTNSKIKELVKPIEGLDYITGLTKPQIRKLAEVEVIQLGLFDRVNLVEFESEDYPNERLIACQNPLIAQKNKQQREALLEAVEKELDLIVQATQREKRALKGQDKIALRVAKVLNQLKVNKYYNLEITEEGFSYQRKLELIAQETALDGVYVLITSLESTLMDAATTVKAYKSLSQVGEAFRCYKSIDLKVRPIYDYQGDRVKAHIFLCMLAYYVEWHLKQFLAPLLFEDEEIDDSSLNVIKASPSELVQSKERNKRNQENLPVHSFWTLLEDLGTICLNTVGCTIREGTYRFSKITRPTQLQQKALDLLGVSLICTQ</sequence>
<name>A0A5J4FBT2_MICAE</name>
<organism evidence="1 2">
    <name type="scientific">Microcystis aeruginosa NIES-4325</name>
    <dbReference type="NCBI Taxonomy" id="2569534"/>
    <lineage>
        <taxon>Bacteria</taxon>
        <taxon>Bacillati</taxon>
        <taxon>Cyanobacteriota</taxon>
        <taxon>Cyanophyceae</taxon>
        <taxon>Oscillatoriophycideae</taxon>
        <taxon>Chroococcales</taxon>
        <taxon>Microcystaceae</taxon>
        <taxon>Microcystis</taxon>
    </lineage>
</organism>
<evidence type="ECO:0008006" key="3">
    <source>
        <dbReference type="Google" id="ProtNLM"/>
    </source>
</evidence>
<dbReference type="NCBIfam" id="NF033559">
    <property type="entry name" value="transpos_IS1634"/>
    <property type="match status" value="1"/>
</dbReference>
<accession>A0A5J4FBT2</accession>
<reference evidence="1 2" key="1">
    <citation type="journal article" date="2019" name="FEMS Microbiol. Lett.">
        <title>A novel salt-tolerant genotype illuminates the sucrose gene evolution in freshwater bloom-forming cyanobacterium Microcystis aeruginosa.</title>
        <authorList>
            <person name="Tanabe Y."/>
            <person name="Yamaguchi H."/>
            <person name="Sano T."/>
            <person name="Kawachi M."/>
        </authorList>
    </citation>
    <scope>NUCLEOTIDE SEQUENCE [LARGE SCALE GENOMIC DNA]</scope>
    <source>
        <strain evidence="1 2">NIES-4325</strain>
    </source>
</reference>
<evidence type="ECO:0000313" key="1">
    <source>
        <dbReference type="EMBL" id="GEA28473.1"/>
    </source>
</evidence>
<dbReference type="PANTHER" id="PTHR34614">
    <property type="match status" value="1"/>
</dbReference>
<proteinExistence type="predicted"/>
<evidence type="ECO:0000313" key="2">
    <source>
        <dbReference type="Proteomes" id="UP000376575"/>
    </source>
</evidence>
<protein>
    <recommendedName>
        <fullName evidence="3">Transposase IS4-like domain-containing protein</fullName>
    </recommendedName>
</protein>
<dbReference type="AlphaFoldDB" id="A0A5J4FBT2"/>
<comment type="caution">
    <text evidence="1">The sequence shown here is derived from an EMBL/GenBank/DDBJ whole genome shotgun (WGS) entry which is preliminary data.</text>
</comment>
<dbReference type="Proteomes" id="UP000376575">
    <property type="component" value="Unassembled WGS sequence"/>
</dbReference>
<dbReference type="EMBL" id="BJKP01000034">
    <property type="protein sequence ID" value="GEA28473.1"/>
    <property type="molecule type" value="Genomic_DNA"/>
</dbReference>